<dbReference type="Proteomes" id="UP000323257">
    <property type="component" value="Unassembled WGS sequence"/>
</dbReference>
<feature type="transmembrane region" description="Helical" evidence="1">
    <location>
        <begin position="12"/>
        <end position="32"/>
    </location>
</feature>
<evidence type="ECO:0000313" key="2">
    <source>
        <dbReference type="EMBL" id="TYP67709.1"/>
    </source>
</evidence>
<dbReference type="Pfam" id="PF09682">
    <property type="entry name" value="Phage_holin_6_1"/>
    <property type="match status" value="1"/>
</dbReference>
<evidence type="ECO:0000256" key="1">
    <source>
        <dbReference type="SAM" id="Phobius"/>
    </source>
</evidence>
<proteinExistence type="predicted"/>
<evidence type="ECO:0000313" key="3">
    <source>
        <dbReference type="Proteomes" id="UP000323257"/>
    </source>
</evidence>
<dbReference type="RefSeq" id="WP_148933689.1">
    <property type="nucleotide sequence ID" value="NZ_VNHS01000023.1"/>
</dbReference>
<organism evidence="2 3">
    <name type="scientific">Paenibacillus methanolicus</name>
    <dbReference type="NCBI Taxonomy" id="582686"/>
    <lineage>
        <taxon>Bacteria</taxon>
        <taxon>Bacillati</taxon>
        <taxon>Bacillota</taxon>
        <taxon>Bacilli</taxon>
        <taxon>Bacillales</taxon>
        <taxon>Paenibacillaceae</taxon>
        <taxon>Paenibacillus</taxon>
    </lineage>
</organism>
<dbReference type="InterPro" id="IPR010026">
    <property type="entry name" value="Phage_holin_LL-H"/>
</dbReference>
<reference evidence="2 3" key="1">
    <citation type="submission" date="2019-07" db="EMBL/GenBank/DDBJ databases">
        <title>Genomic Encyclopedia of Type Strains, Phase III (KMG-III): the genomes of soil and plant-associated and newly described type strains.</title>
        <authorList>
            <person name="Whitman W."/>
        </authorList>
    </citation>
    <scope>NUCLEOTIDE SEQUENCE [LARGE SCALE GENOMIC DNA]</scope>
    <source>
        <strain evidence="2 3">BL24</strain>
    </source>
</reference>
<keyword evidence="1" id="KW-0812">Transmembrane</keyword>
<dbReference type="AlphaFoldDB" id="A0A5S5BKW0"/>
<keyword evidence="3" id="KW-1185">Reference proteome</keyword>
<dbReference type="OrthoDB" id="2625000at2"/>
<accession>A0A5S5BKW0</accession>
<sequence>MMQVLDPYVSTIVEALIGALVTVIMGAIALLGRKINKWIDTRDSADQRAFLHRLAAEGMALAEAAYKDHGGQAKLNAAVNYVLDRAREYGLKSLTMDSVEAAIEKAVLDYNAKKKVLTQVTNEPTAPVLSDADQRI</sequence>
<keyword evidence="1" id="KW-1133">Transmembrane helix</keyword>
<protein>
    <submittedName>
        <fullName evidence="2">Superfamily 6 holin (LLH)</fullName>
    </submittedName>
</protein>
<keyword evidence="1" id="KW-0472">Membrane</keyword>
<comment type="caution">
    <text evidence="2">The sequence shown here is derived from an EMBL/GenBank/DDBJ whole genome shotgun (WGS) entry which is preliminary data.</text>
</comment>
<gene>
    <name evidence="2" type="ORF">BCM02_12334</name>
</gene>
<dbReference type="EMBL" id="VNHS01000023">
    <property type="protein sequence ID" value="TYP67709.1"/>
    <property type="molecule type" value="Genomic_DNA"/>
</dbReference>
<name>A0A5S5BKW0_9BACL</name>